<comment type="caution">
    <text evidence="3">The sequence shown here is derived from an EMBL/GenBank/DDBJ whole genome shotgun (WGS) entry which is preliminary data.</text>
</comment>
<dbReference type="SUPFAM" id="SSF46565">
    <property type="entry name" value="Chaperone J-domain"/>
    <property type="match status" value="1"/>
</dbReference>
<dbReference type="PROSITE" id="PS50076">
    <property type="entry name" value="DNAJ_2"/>
    <property type="match status" value="1"/>
</dbReference>
<dbReference type="Proteomes" id="UP000257109">
    <property type="component" value="Unassembled WGS sequence"/>
</dbReference>
<proteinExistence type="predicted"/>
<dbReference type="PANTHER" id="PTHR44137">
    <property type="entry name" value="BNAC03G44070D PROTEIN"/>
    <property type="match status" value="1"/>
</dbReference>
<accession>A0A371ESJ1</accession>
<feature type="domain" description="J" evidence="2">
    <location>
        <begin position="43"/>
        <end position="135"/>
    </location>
</feature>
<gene>
    <name evidence="3" type="ORF">CR513_51916</name>
</gene>
<dbReference type="STRING" id="157652.A0A371ESJ1"/>
<keyword evidence="1" id="KW-0812">Transmembrane</keyword>
<evidence type="ECO:0000256" key="1">
    <source>
        <dbReference type="SAM" id="Phobius"/>
    </source>
</evidence>
<keyword evidence="4" id="KW-1185">Reference proteome</keyword>
<reference evidence="3" key="1">
    <citation type="submission" date="2018-05" db="EMBL/GenBank/DDBJ databases">
        <title>Draft genome of Mucuna pruriens seed.</title>
        <authorList>
            <person name="Nnadi N.E."/>
            <person name="Vos R."/>
            <person name="Hasami M.H."/>
            <person name="Devisetty U.K."/>
            <person name="Aguiy J.C."/>
        </authorList>
    </citation>
    <scope>NUCLEOTIDE SEQUENCE [LARGE SCALE GENOMIC DNA]</scope>
    <source>
        <strain evidence="3">JCA_2017</strain>
    </source>
</reference>
<evidence type="ECO:0000259" key="2">
    <source>
        <dbReference type="PROSITE" id="PS50076"/>
    </source>
</evidence>
<feature type="non-terminal residue" evidence="3">
    <location>
        <position position="1"/>
    </location>
</feature>
<dbReference type="AlphaFoldDB" id="A0A371ESJ1"/>
<keyword evidence="1" id="KW-1133">Transmembrane helix</keyword>
<feature type="transmembrane region" description="Helical" evidence="1">
    <location>
        <begin position="69"/>
        <end position="86"/>
    </location>
</feature>
<dbReference type="PRINTS" id="PR00625">
    <property type="entry name" value="JDOMAIN"/>
</dbReference>
<name>A0A371ESJ1_MUCPR</name>
<evidence type="ECO:0000313" key="3">
    <source>
        <dbReference type="EMBL" id="RDX69027.1"/>
    </source>
</evidence>
<organism evidence="3 4">
    <name type="scientific">Mucuna pruriens</name>
    <name type="common">Velvet bean</name>
    <name type="synonym">Dolichos pruriens</name>
    <dbReference type="NCBI Taxonomy" id="157652"/>
    <lineage>
        <taxon>Eukaryota</taxon>
        <taxon>Viridiplantae</taxon>
        <taxon>Streptophyta</taxon>
        <taxon>Embryophyta</taxon>
        <taxon>Tracheophyta</taxon>
        <taxon>Spermatophyta</taxon>
        <taxon>Magnoliopsida</taxon>
        <taxon>eudicotyledons</taxon>
        <taxon>Gunneridae</taxon>
        <taxon>Pentapetalae</taxon>
        <taxon>rosids</taxon>
        <taxon>fabids</taxon>
        <taxon>Fabales</taxon>
        <taxon>Fabaceae</taxon>
        <taxon>Papilionoideae</taxon>
        <taxon>50 kb inversion clade</taxon>
        <taxon>NPAAA clade</taxon>
        <taxon>indigoferoid/millettioid clade</taxon>
        <taxon>Phaseoleae</taxon>
        <taxon>Mucuna</taxon>
    </lineage>
</organism>
<dbReference type="PANTHER" id="PTHR44137:SF13">
    <property type="entry name" value="CHAPERONE DNAJ-DOMAIN SUPERFAMILY PROTEIN"/>
    <property type="match status" value="1"/>
</dbReference>
<dbReference type="Gene3D" id="1.10.287.110">
    <property type="entry name" value="DnaJ domain"/>
    <property type="match status" value="1"/>
</dbReference>
<dbReference type="EMBL" id="QJKJ01012294">
    <property type="protein sequence ID" value="RDX69027.1"/>
    <property type="molecule type" value="Genomic_DNA"/>
</dbReference>
<keyword evidence="1" id="KW-0472">Membrane</keyword>
<dbReference type="Pfam" id="PF00226">
    <property type="entry name" value="DnaJ"/>
    <property type="match status" value="1"/>
</dbReference>
<evidence type="ECO:0000313" key="4">
    <source>
        <dbReference type="Proteomes" id="UP000257109"/>
    </source>
</evidence>
<dbReference type="InterPro" id="IPR036869">
    <property type="entry name" value="J_dom_sf"/>
</dbReference>
<protein>
    <recommendedName>
        <fullName evidence="2">J domain-containing protein</fullName>
    </recommendedName>
</protein>
<dbReference type="InterPro" id="IPR001623">
    <property type="entry name" value="DnaJ_domain"/>
</dbReference>
<sequence length="302" mass="35113">MGRMGQESDYKTQLVLEVCSIPTRSVLCVHTLVSSPAKPPFIDWYCILGVEENAGVNTIRKQYHKRGRLNSFFTVLCIMCCLFLLLNKDSCFDAALQLHPDKNKHPKAKIAFNLLYEAYICLSDAAKRKAFDSERYKSFCFECNRIPYTSKKVPSNSTPSSLKTRNIISESRSYTVRRNIREMRERLKEEAKVIENCLRANSMSKKESPLYNPADYRHGSRFQNEVEREIPVFNPMKYLYQGYPHLRDHVCNNSETCWYFKTQNLVHSDKGEAKAKYASPVFEVRSQRSMLRSKFAYVPSRC</sequence>
<dbReference type="OrthoDB" id="10250354at2759"/>
<dbReference type="CDD" id="cd06257">
    <property type="entry name" value="DnaJ"/>
    <property type="match status" value="1"/>
</dbReference>